<comment type="caution">
    <text evidence="1">The sequence shown here is derived from an EMBL/GenBank/DDBJ whole genome shotgun (WGS) entry which is preliminary data.</text>
</comment>
<accession>A0ACC2WYE1</accession>
<proteinExistence type="predicted"/>
<name>A0ACC2WYE1_9TREE</name>
<reference evidence="1" key="1">
    <citation type="submission" date="2023-04" db="EMBL/GenBank/DDBJ databases">
        <title>Draft Genome sequencing of Naganishia species isolated from polar environments using Oxford Nanopore Technology.</title>
        <authorList>
            <person name="Leo P."/>
            <person name="Venkateswaran K."/>
        </authorList>
    </citation>
    <scope>NUCLEOTIDE SEQUENCE</scope>
    <source>
        <strain evidence="1">DBVPG 5303</strain>
    </source>
</reference>
<keyword evidence="2" id="KW-1185">Reference proteome</keyword>
<organism evidence="1 2">
    <name type="scientific">Naganishia onofrii</name>
    <dbReference type="NCBI Taxonomy" id="1851511"/>
    <lineage>
        <taxon>Eukaryota</taxon>
        <taxon>Fungi</taxon>
        <taxon>Dikarya</taxon>
        <taxon>Basidiomycota</taxon>
        <taxon>Agaricomycotina</taxon>
        <taxon>Tremellomycetes</taxon>
        <taxon>Filobasidiales</taxon>
        <taxon>Filobasidiaceae</taxon>
        <taxon>Naganishia</taxon>
    </lineage>
</organism>
<protein>
    <submittedName>
        <fullName evidence="1">Uncharacterized protein</fullName>
    </submittedName>
</protein>
<sequence>MKRKPSRVPLWPLFLLATCLVSPVIAFAAKSSNPTPVCRHDDDSACEWTLFESPSAVTTSLTATIYTSGFSATGSPTASVTPTPPSHNTTSPSIIPPASTRPPSSPTAVLPVIRQAAETTHGDGCLPRTNDDGPPQSNETDNQHREGSSKNPSADALIGLDNDDDANFSRNGFNETHLARNDLERDSFAGQGFFGFTVGKGTRGHQKHPVAGLAVRRMGDVVVGPHFGYVVHCDLVEVPVVWTRSDYVSIADAATKAQQAETQRAQHLQMDMDERENQRRIDHEALMSKQRNDFQTLTQKIRQENDARELQRQQEHGALIAEAEKFKEEYEQLVKIWQILLDRTRTRYLRAAQLSILALCFLLTSLAVFSWIILCYGIFRRVNLALRRGIKSSKGSSQPPDDGPPPSDAPTAPNNSSLPHADGSEPDASNPTTLNNDMTASNDDEAPSDDDAPSSDGDAPPSREDTPRGNEDVPQDSMPLVNAEPLVSDDAAAPLEDLVPPIDHEEQQAEAAEQQPEVDMSMEAIRRRIALVYRRTGRQRRNGAITAPTSSSTAKRSRSACSEPAPSCENTVSFNSIVNSKAAWNSAIGEGVTRSETVSMLAAVSVGVQTDSIDVPKPEDKASATGHASLPSQLSVETSRSKDTDSVLAALPPKAVTPLPKAPATPPQSRASIDVLIQRVKAEFEYATQERQQLGLTALIPVDPSSDRPSIMSPLMHQVPDAPSPLRPAVMSARPSIWSGPDPGMMLLRRALDSASRPVLGMGAFNDVVPTVGKQSAPMQEEKVTVSARLNPSASATPVHTSANSVGPKPVNRLATQLVPAVVKSVGPQANDPPVVINPPVNTNGWSEARPGLTYAGAAIATSANDECQAGPSRGFGPYATIDAGIFTGNHNPKYYREDGSKKTPRSKRGSGLVKKAAKAEAARLRMEAEMGNSDVGSEGVGDGIDDSEGAFWR</sequence>
<evidence type="ECO:0000313" key="2">
    <source>
        <dbReference type="Proteomes" id="UP001234202"/>
    </source>
</evidence>
<dbReference type="Proteomes" id="UP001234202">
    <property type="component" value="Unassembled WGS sequence"/>
</dbReference>
<dbReference type="EMBL" id="JASBWV010000034">
    <property type="protein sequence ID" value="KAJ9116815.1"/>
    <property type="molecule type" value="Genomic_DNA"/>
</dbReference>
<gene>
    <name evidence="1" type="ORF">QFC24_006620</name>
</gene>
<evidence type="ECO:0000313" key="1">
    <source>
        <dbReference type="EMBL" id="KAJ9116815.1"/>
    </source>
</evidence>